<feature type="domain" description="Polycystin cation channel PKD1/PKD2" evidence="15">
    <location>
        <begin position="438"/>
        <end position="573"/>
    </location>
</feature>
<evidence type="ECO:0000256" key="6">
    <source>
        <dbReference type="ARBA" id="ARBA00022753"/>
    </source>
</evidence>
<dbReference type="Pfam" id="PF21381">
    <property type="entry name" value="MCLN_ECD"/>
    <property type="match status" value="1"/>
</dbReference>
<evidence type="ECO:0000259" key="15">
    <source>
        <dbReference type="Pfam" id="PF08016"/>
    </source>
</evidence>
<gene>
    <name evidence="18" type="primary">LOC106473793</name>
</gene>
<evidence type="ECO:0000256" key="4">
    <source>
        <dbReference type="ARBA" id="ARBA00022475"/>
    </source>
</evidence>
<keyword evidence="7 14" id="KW-1133">Transmembrane helix</keyword>
<keyword evidence="3" id="KW-0813">Transport</keyword>
<proteinExistence type="predicted"/>
<keyword evidence="9 14" id="KW-0472">Membrane</keyword>
<evidence type="ECO:0000256" key="1">
    <source>
        <dbReference type="ARBA" id="ARBA00004337"/>
    </source>
</evidence>
<evidence type="ECO:0000256" key="2">
    <source>
        <dbReference type="ARBA" id="ARBA00004651"/>
    </source>
</evidence>
<feature type="region of interest" description="Disordered" evidence="13">
    <location>
        <begin position="1"/>
        <end position="79"/>
    </location>
</feature>
<evidence type="ECO:0000256" key="10">
    <source>
        <dbReference type="ARBA" id="ARBA00023157"/>
    </source>
</evidence>
<evidence type="ECO:0000313" key="17">
    <source>
        <dbReference type="Proteomes" id="UP000694941"/>
    </source>
</evidence>
<dbReference type="GeneID" id="106473793"/>
<reference evidence="18" key="1">
    <citation type="submission" date="2025-08" db="UniProtKB">
        <authorList>
            <consortium name="RefSeq"/>
        </authorList>
    </citation>
    <scope>IDENTIFICATION</scope>
    <source>
        <tissue evidence="18">Muscle</tissue>
    </source>
</reference>
<dbReference type="InterPro" id="IPR039031">
    <property type="entry name" value="Mucolipin"/>
</dbReference>
<evidence type="ECO:0000256" key="8">
    <source>
        <dbReference type="ARBA" id="ARBA00023065"/>
    </source>
</evidence>
<evidence type="ECO:0000256" key="3">
    <source>
        <dbReference type="ARBA" id="ARBA00022448"/>
    </source>
</evidence>
<dbReference type="InterPro" id="IPR013122">
    <property type="entry name" value="PKD1_2_channel"/>
</dbReference>
<feature type="transmembrane region" description="Helical" evidence="14">
    <location>
        <begin position="477"/>
        <end position="499"/>
    </location>
</feature>
<dbReference type="CDD" id="cd21050">
    <property type="entry name" value="ELD_TRPML"/>
    <property type="match status" value="1"/>
</dbReference>
<keyword evidence="17" id="KW-1185">Reference proteome</keyword>
<keyword evidence="8" id="KW-0406">Ion transport</keyword>
<evidence type="ECO:0000256" key="5">
    <source>
        <dbReference type="ARBA" id="ARBA00022692"/>
    </source>
</evidence>
<evidence type="ECO:0000256" key="14">
    <source>
        <dbReference type="SAM" id="Phobius"/>
    </source>
</evidence>
<protein>
    <submittedName>
        <fullName evidence="18">Mucolipin-3-like isoform X2</fullName>
    </submittedName>
</protein>
<evidence type="ECO:0000256" key="11">
    <source>
        <dbReference type="ARBA" id="ARBA00023303"/>
    </source>
</evidence>
<sequence>MSLKHSNSKNIDEEPHSAASFQLGSEDDDDDESGTTNFNFATDPKSESGFEEQQNIPYHSVKEQASRTTGMRRSRSFTPHMRDRMRRKLQFFFMNPIEKWQAKGRVPWKLGLQVIKIIFITVQLALFGYDASKYRQQHENTVKTFRHVFLKGWDATREIVSYPPATGQYAVYTKPEFFQNIDNVIHKYATITDTTIGSYGYDSDDDEISSMWFCKRQYRKGEVFAFNVTLHYDSTPVDSCLEIAPLYPAGDKRWENFHLQDFLKDHNSSVNFNNLIYAELKFSLKTVFLKSLTRFDSPDCFLFDIVIKFDNSLHDGQVLVFLNADSKKLICNSSVQYVETDKVDYYWRQVLNGIVILLCIMSLALCCRSLYKGQLLRQQTIVFFNKQYGKSLSFQDQLEFVDFWYVLITVNDGLIIVGSAMKFQIEQKIIEGDQYNVCSILLGTGNLLVWLGILRYLGFFKKYNVLILTLKMALPNVLRFTLCVMLLYCGFCFCGWVVLGPYHIKFRFLSTTSECLFAMMNGDDLFATFAILNTHSDLVWWFSRIYLYVFISLFIYVVISLFIAVIMDSYDTIKRYHEQGFPKTDLQDFISESTEEATSGVYRQDSTNKQLMDYLIMCCLRPCRQRQREYEEF</sequence>
<dbReference type="Gene3D" id="1.10.287.70">
    <property type="match status" value="1"/>
</dbReference>
<evidence type="ECO:0000259" key="16">
    <source>
        <dbReference type="Pfam" id="PF21381"/>
    </source>
</evidence>
<organism evidence="17 18">
    <name type="scientific">Limulus polyphemus</name>
    <name type="common">Atlantic horseshoe crab</name>
    <dbReference type="NCBI Taxonomy" id="6850"/>
    <lineage>
        <taxon>Eukaryota</taxon>
        <taxon>Metazoa</taxon>
        <taxon>Ecdysozoa</taxon>
        <taxon>Arthropoda</taxon>
        <taxon>Chelicerata</taxon>
        <taxon>Merostomata</taxon>
        <taxon>Xiphosura</taxon>
        <taxon>Limulidae</taxon>
        <taxon>Limulus</taxon>
    </lineage>
</organism>
<feature type="transmembrane region" description="Helical" evidence="14">
    <location>
        <begin position="350"/>
        <end position="371"/>
    </location>
</feature>
<dbReference type="PANTHER" id="PTHR12127">
    <property type="entry name" value="MUCOLIPIN"/>
    <property type="match status" value="1"/>
</dbReference>
<feature type="transmembrane region" description="Helical" evidence="14">
    <location>
        <begin position="545"/>
        <end position="567"/>
    </location>
</feature>
<feature type="domain" description="Mucolipin extracytosolic" evidence="16">
    <location>
        <begin position="139"/>
        <end position="331"/>
    </location>
</feature>
<accession>A0ABM1TPT2</accession>
<evidence type="ECO:0000256" key="13">
    <source>
        <dbReference type="SAM" id="MobiDB-lite"/>
    </source>
</evidence>
<evidence type="ECO:0000256" key="9">
    <source>
        <dbReference type="ARBA" id="ARBA00023136"/>
    </source>
</evidence>
<feature type="transmembrane region" description="Helical" evidence="14">
    <location>
        <begin position="435"/>
        <end position="457"/>
    </location>
</feature>
<keyword evidence="6" id="KW-0967">Endosome</keyword>
<keyword evidence="10" id="KW-1015">Disulfide bond</keyword>
<keyword evidence="11" id="KW-0407">Ion channel</keyword>
<dbReference type="PANTHER" id="PTHR12127:SF7">
    <property type="entry name" value="SD02261P"/>
    <property type="match status" value="1"/>
</dbReference>
<evidence type="ECO:0000256" key="12">
    <source>
        <dbReference type="ARBA" id="ARBA00036634"/>
    </source>
</evidence>
<dbReference type="InterPro" id="IPR049134">
    <property type="entry name" value="MCLN_ECD"/>
</dbReference>
<dbReference type="Proteomes" id="UP000694941">
    <property type="component" value="Unplaced"/>
</dbReference>
<name>A0ABM1TPT2_LIMPO</name>
<dbReference type="Pfam" id="PF08016">
    <property type="entry name" value="PKD_channel"/>
    <property type="match status" value="1"/>
</dbReference>
<feature type="transmembrane region" description="Helical" evidence="14">
    <location>
        <begin position="403"/>
        <end position="423"/>
    </location>
</feature>
<keyword evidence="4" id="KW-1003">Cell membrane</keyword>
<comment type="subcellular location">
    <subcellularLocation>
        <location evidence="2">Cell membrane</location>
        <topology evidence="2">Multi-pass membrane protein</topology>
    </subcellularLocation>
    <subcellularLocation>
        <location evidence="1">Endosome membrane</location>
        <topology evidence="1">Multi-pass membrane protein</topology>
    </subcellularLocation>
</comment>
<dbReference type="RefSeq" id="XP_022257888.1">
    <property type="nucleotide sequence ID" value="XM_022402180.1"/>
</dbReference>
<evidence type="ECO:0000313" key="18">
    <source>
        <dbReference type="RefSeq" id="XP_022257888.1"/>
    </source>
</evidence>
<keyword evidence="5 14" id="KW-0812">Transmembrane</keyword>
<evidence type="ECO:0000256" key="7">
    <source>
        <dbReference type="ARBA" id="ARBA00022989"/>
    </source>
</evidence>
<comment type="catalytic activity">
    <reaction evidence="12">
        <text>Ca(2+)(in) = Ca(2+)(out)</text>
        <dbReference type="Rhea" id="RHEA:29671"/>
        <dbReference type="ChEBI" id="CHEBI:29108"/>
    </reaction>
</comment>